<dbReference type="AlphaFoldDB" id="A0A9W7T0T6"/>
<gene>
    <name evidence="2" type="ORF">Tdes44962_MAKER06787</name>
</gene>
<dbReference type="OrthoDB" id="7773036at2759"/>
<name>A0A9W7T0T6_9PEZI</name>
<reference evidence="2 3" key="1">
    <citation type="journal article" date="2018" name="IMA Fungus">
        <title>IMA Genome-F 10: Nine draft genome sequences of Claviceps purpurea s.lat., including C. arundinis, C. humidiphila, and C. cf. spartinae, pseudomolecules for the pitch canker pathogen Fusarium circinatum, draft genome of Davidsoniella eucalypti, Grosmannia galeiformis, Quambalaria eucalypti, and Teratosphaeria destructans.</title>
        <authorList>
            <person name="Wingfield B.D."/>
            <person name="Liu M."/>
            <person name="Nguyen H.D."/>
            <person name="Lane F.A."/>
            <person name="Morgan S.W."/>
            <person name="De Vos L."/>
            <person name="Wilken P.M."/>
            <person name="Duong T.A."/>
            <person name="Aylward J."/>
            <person name="Coetzee M.P."/>
            <person name="Dadej K."/>
            <person name="De Beer Z.W."/>
            <person name="Findlay W."/>
            <person name="Havenga M."/>
            <person name="Kolarik M."/>
            <person name="Menzies J.G."/>
            <person name="Naidoo K."/>
            <person name="Pochopski O."/>
            <person name="Shoukouhi P."/>
            <person name="Santana Q.C."/>
            <person name="Seifert K.A."/>
            <person name="Soal N."/>
            <person name="Steenkamp E.T."/>
            <person name="Tatham C.T."/>
            <person name="van der Nest M.A."/>
            <person name="Wingfield M.J."/>
        </authorList>
    </citation>
    <scope>NUCLEOTIDE SEQUENCE [LARGE SCALE GENOMIC DNA]</scope>
    <source>
        <strain evidence="2">CMW44962</strain>
    </source>
</reference>
<dbReference type="Proteomes" id="UP001138500">
    <property type="component" value="Unassembled WGS sequence"/>
</dbReference>
<proteinExistence type="predicted"/>
<dbReference type="InterPro" id="IPR036052">
    <property type="entry name" value="TrpB-like_PALP_sf"/>
</dbReference>
<protein>
    <submittedName>
        <fullName evidence="2">Tryptophan synthase beta subunit-like PLP-dependent enzyme</fullName>
    </submittedName>
</protein>
<keyword evidence="1" id="KW-0732">Signal</keyword>
<dbReference type="Gene3D" id="3.40.50.1100">
    <property type="match status" value="1"/>
</dbReference>
<reference evidence="2 3" key="2">
    <citation type="journal article" date="2021" name="Curr. Genet.">
        <title>Genetic response to nitrogen starvation in the aggressive Eucalyptus foliar pathogen Teratosphaeria destructans.</title>
        <authorList>
            <person name="Havenga M."/>
            <person name="Wingfield B.D."/>
            <person name="Wingfield M.J."/>
            <person name="Dreyer L.L."/>
            <person name="Roets F."/>
            <person name="Aylward J."/>
        </authorList>
    </citation>
    <scope>NUCLEOTIDE SEQUENCE [LARGE SCALE GENOMIC DNA]</scope>
    <source>
        <strain evidence="2">CMW44962</strain>
    </source>
</reference>
<organism evidence="2 3">
    <name type="scientific">Teratosphaeria destructans</name>
    <dbReference type="NCBI Taxonomy" id="418781"/>
    <lineage>
        <taxon>Eukaryota</taxon>
        <taxon>Fungi</taxon>
        <taxon>Dikarya</taxon>
        <taxon>Ascomycota</taxon>
        <taxon>Pezizomycotina</taxon>
        <taxon>Dothideomycetes</taxon>
        <taxon>Dothideomycetidae</taxon>
        <taxon>Mycosphaerellales</taxon>
        <taxon>Teratosphaeriaceae</taxon>
        <taxon>Teratosphaeria</taxon>
    </lineage>
</organism>
<evidence type="ECO:0000256" key="1">
    <source>
        <dbReference type="SAM" id="SignalP"/>
    </source>
</evidence>
<dbReference type="SUPFAM" id="SSF53686">
    <property type="entry name" value="Tryptophan synthase beta subunit-like PLP-dependent enzymes"/>
    <property type="match status" value="1"/>
</dbReference>
<feature type="chain" id="PRO_5040891028" evidence="1">
    <location>
        <begin position="26"/>
        <end position="59"/>
    </location>
</feature>
<feature type="signal peptide" evidence="1">
    <location>
        <begin position="1"/>
        <end position="25"/>
    </location>
</feature>
<sequence length="59" mass="6148">MLVEPACGVGLAVVYAGLLPGLVEGFSPETNVVVVVCGGSNVSWEMLEGYLEEYRLSSG</sequence>
<keyword evidence="3" id="KW-1185">Reference proteome</keyword>
<evidence type="ECO:0000313" key="2">
    <source>
        <dbReference type="EMBL" id="KAH9845143.1"/>
    </source>
</evidence>
<evidence type="ECO:0000313" key="3">
    <source>
        <dbReference type="Proteomes" id="UP001138500"/>
    </source>
</evidence>
<comment type="caution">
    <text evidence="2">The sequence shown here is derived from an EMBL/GenBank/DDBJ whole genome shotgun (WGS) entry which is preliminary data.</text>
</comment>
<dbReference type="EMBL" id="RIBY02000125">
    <property type="protein sequence ID" value="KAH9845143.1"/>
    <property type="molecule type" value="Genomic_DNA"/>
</dbReference>
<accession>A0A9W7T0T6</accession>